<feature type="region of interest" description="Disordered" evidence="1">
    <location>
        <begin position="69"/>
        <end position="99"/>
    </location>
</feature>
<reference evidence="2" key="2">
    <citation type="submission" date="2020-06" db="EMBL/GenBank/DDBJ databases">
        <title>Helianthus annuus Genome sequencing and assembly Release 2.</title>
        <authorList>
            <person name="Gouzy J."/>
            <person name="Langlade N."/>
            <person name="Munos S."/>
        </authorList>
    </citation>
    <scope>NUCLEOTIDE SEQUENCE</scope>
    <source>
        <tissue evidence="2">Leaves</tissue>
    </source>
</reference>
<protein>
    <submittedName>
        <fullName evidence="2">Uncharacterized protein</fullName>
    </submittedName>
</protein>
<sequence length="156" mass="17244">MDMHEATDHEHEAFDTISLSDLHIYSDPSSSSSWDEHEKGSSFSSFHVKVAGFLPPEEIVIFQNLLSLPENEPSPRQRLQKPSRMKTFPVQDGGGKVVRPRRRRARRGYLLFGLGGSPASPSKIVPVSHGGVKEVTTRRKSGNWLGKLVGACIPVV</sequence>
<reference evidence="2" key="1">
    <citation type="journal article" date="2017" name="Nature">
        <title>The sunflower genome provides insights into oil metabolism, flowering and Asterid evolution.</title>
        <authorList>
            <person name="Badouin H."/>
            <person name="Gouzy J."/>
            <person name="Grassa C.J."/>
            <person name="Murat F."/>
            <person name="Staton S.E."/>
            <person name="Cottret L."/>
            <person name="Lelandais-Briere C."/>
            <person name="Owens G.L."/>
            <person name="Carrere S."/>
            <person name="Mayjonade B."/>
            <person name="Legrand L."/>
            <person name="Gill N."/>
            <person name="Kane N.C."/>
            <person name="Bowers J.E."/>
            <person name="Hubner S."/>
            <person name="Bellec A."/>
            <person name="Berard A."/>
            <person name="Berges H."/>
            <person name="Blanchet N."/>
            <person name="Boniface M.C."/>
            <person name="Brunel D."/>
            <person name="Catrice O."/>
            <person name="Chaidir N."/>
            <person name="Claudel C."/>
            <person name="Donnadieu C."/>
            <person name="Faraut T."/>
            <person name="Fievet G."/>
            <person name="Helmstetter N."/>
            <person name="King M."/>
            <person name="Knapp S.J."/>
            <person name="Lai Z."/>
            <person name="Le Paslier M.C."/>
            <person name="Lippi Y."/>
            <person name="Lorenzon L."/>
            <person name="Mandel J.R."/>
            <person name="Marage G."/>
            <person name="Marchand G."/>
            <person name="Marquand E."/>
            <person name="Bret-Mestries E."/>
            <person name="Morien E."/>
            <person name="Nambeesan S."/>
            <person name="Nguyen T."/>
            <person name="Pegot-Espagnet P."/>
            <person name="Pouilly N."/>
            <person name="Raftis F."/>
            <person name="Sallet E."/>
            <person name="Schiex T."/>
            <person name="Thomas J."/>
            <person name="Vandecasteele C."/>
            <person name="Vares D."/>
            <person name="Vear F."/>
            <person name="Vautrin S."/>
            <person name="Crespi M."/>
            <person name="Mangin B."/>
            <person name="Burke J.M."/>
            <person name="Salse J."/>
            <person name="Munos S."/>
            <person name="Vincourt P."/>
            <person name="Rieseberg L.H."/>
            <person name="Langlade N.B."/>
        </authorList>
    </citation>
    <scope>NUCLEOTIDE SEQUENCE</scope>
    <source>
        <tissue evidence="2">Leaves</tissue>
    </source>
</reference>
<dbReference type="Proteomes" id="UP000215914">
    <property type="component" value="Unassembled WGS sequence"/>
</dbReference>
<accession>A0A9K3NH05</accession>
<comment type="caution">
    <text evidence="2">The sequence shown here is derived from an EMBL/GenBank/DDBJ whole genome shotgun (WGS) entry which is preliminary data.</text>
</comment>
<name>A0A9K3NH05_HELAN</name>
<evidence type="ECO:0000313" key="3">
    <source>
        <dbReference type="Proteomes" id="UP000215914"/>
    </source>
</evidence>
<gene>
    <name evidence="2" type="ORF">HanXRQr2_Chr07g0309721</name>
</gene>
<evidence type="ECO:0000256" key="1">
    <source>
        <dbReference type="SAM" id="MobiDB-lite"/>
    </source>
</evidence>
<dbReference type="EMBL" id="MNCJ02000322">
    <property type="protein sequence ID" value="KAF5799894.1"/>
    <property type="molecule type" value="Genomic_DNA"/>
</dbReference>
<keyword evidence="3" id="KW-1185">Reference proteome</keyword>
<dbReference type="AlphaFoldDB" id="A0A9K3NH05"/>
<evidence type="ECO:0000313" key="2">
    <source>
        <dbReference type="EMBL" id="KAF5799894.1"/>
    </source>
</evidence>
<proteinExistence type="predicted"/>
<organism evidence="2 3">
    <name type="scientific">Helianthus annuus</name>
    <name type="common">Common sunflower</name>
    <dbReference type="NCBI Taxonomy" id="4232"/>
    <lineage>
        <taxon>Eukaryota</taxon>
        <taxon>Viridiplantae</taxon>
        <taxon>Streptophyta</taxon>
        <taxon>Embryophyta</taxon>
        <taxon>Tracheophyta</taxon>
        <taxon>Spermatophyta</taxon>
        <taxon>Magnoliopsida</taxon>
        <taxon>eudicotyledons</taxon>
        <taxon>Gunneridae</taxon>
        <taxon>Pentapetalae</taxon>
        <taxon>asterids</taxon>
        <taxon>campanulids</taxon>
        <taxon>Asterales</taxon>
        <taxon>Asteraceae</taxon>
        <taxon>Asteroideae</taxon>
        <taxon>Heliantheae alliance</taxon>
        <taxon>Heliantheae</taxon>
        <taxon>Helianthus</taxon>
    </lineage>
</organism>
<dbReference type="Gramene" id="mRNA:HanXRQr2_Chr07g0309721">
    <property type="protein sequence ID" value="CDS:HanXRQr2_Chr07g0309721.1"/>
    <property type="gene ID" value="HanXRQr2_Chr07g0309721"/>
</dbReference>